<evidence type="ECO:0000256" key="1">
    <source>
        <dbReference type="SAM" id="MobiDB-lite"/>
    </source>
</evidence>
<dbReference type="GeneID" id="70135927"/>
<evidence type="ECO:0000313" key="3">
    <source>
        <dbReference type="Proteomes" id="UP000758603"/>
    </source>
</evidence>
<feature type="region of interest" description="Disordered" evidence="1">
    <location>
        <begin position="1"/>
        <end position="42"/>
    </location>
</feature>
<feature type="compositionally biased region" description="Polar residues" evidence="1">
    <location>
        <begin position="159"/>
        <end position="174"/>
    </location>
</feature>
<feature type="compositionally biased region" description="Polar residues" evidence="1">
    <location>
        <begin position="23"/>
        <end position="32"/>
    </location>
</feature>
<feature type="compositionally biased region" description="Basic and acidic residues" evidence="1">
    <location>
        <begin position="33"/>
        <end position="42"/>
    </location>
</feature>
<dbReference type="AlphaFoldDB" id="A0A9P8UN81"/>
<feature type="region of interest" description="Disordered" evidence="1">
    <location>
        <begin position="208"/>
        <end position="230"/>
    </location>
</feature>
<dbReference type="EMBL" id="JAGPXC010000003">
    <property type="protein sequence ID" value="KAH6655009.1"/>
    <property type="molecule type" value="Genomic_DNA"/>
</dbReference>
<dbReference type="Proteomes" id="UP000758603">
    <property type="component" value="Unassembled WGS sequence"/>
</dbReference>
<comment type="caution">
    <text evidence="2">The sequence shown here is derived from an EMBL/GenBank/DDBJ whole genome shotgun (WGS) entry which is preliminary data.</text>
</comment>
<protein>
    <submittedName>
        <fullName evidence="2">Uncharacterized protein</fullName>
    </submittedName>
</protein>
<proteinExistence type="predicted"/>
<dbReference type="RefSeq" id="XP_045959274.1">
    <property type="nucleotide sequence ID" value="XM_046107036.1"/>
</dbReference>
<keyword evidence="3" id="KW-1185">Reference proteome</keyword>
<feature type="region of interest" description="Disordered" evidence="1">
    <location>
        <begin position="125"/>
        <end position="174"/>
    </location>
</feature>
<organism evidence="2 3">
    <name type="scientific">Truncatella angustata</name>
    <dbReference type="NCBI Taxonomy" id="152316"/>
    <lineage>
        <taxon>Eukaryota</taxon>
        <taxon>Fungi</taxon>
        <taxon>Dikarya</taxon>
        <taxon>Ascomycota</taxon>
        <taxon>Pezizomycotina</taxon>
        <taxon>Sordariomycetes</taxon>
        <taxon>Xylariomycetidae</taxon>
        <taxon>Amphisphaeriales</taxon>
        <taxon>Sporocadaceae</taxon>
        <taxon>Truncatella</taxon>
    </lineage>
</organism>
<name>A0A9P8UN81_9PEZI</name>
<feature type="compositionally biased region" description="Acidic residues" evidence="1">
    <location>
        <begin position="208"/>
        <end position="224"/>
    </location>
</feature>
<reference evidence="2" key="1">
    <citation type="journal article" date="2021" name="Nat. Commun.">
        <title>Genetic determinants of endophytism in the Arabidopsis root mycobiome.</title>
        <authorList>
            <person name="Mesny F."/>
            <person name="Miyauchi S."/>
            <person name="Thiergart T."/>
            <person name="Pickel B."/>
            <person name="Atanasova L."/>
            <person name="Karlsson M."/>
            <person name="Huettel B."/>
            <person name="Barry K.W."/>
            <person name="Haridas S."/>
            <person name="Chen C."/>
            <person name="Bauer D."/>
            <person name="Andreopoulos W."/>
            <person name="Pangilinan J."/>
            <person name="LaButti K."/>
            <person name="Riley R."/>
            <person name="Lipzen A."/>
            <person name="Clum A."/>
            <person name="Drula E."/>
            <person name="Henrissat B."/>
            <person name="Kohler A."/>
            <person name="Grigoriev I.V."/>
            <person name="Martin F.M."/>
            <person name="Hacquard S."/>
        </authorList>
    </citation>
    <scope>NUCLEOTIDE SEQUENCE</scope>
    <source>
        <strain evidence="2">MPI-SDFR-AT-0073</strain>
    </source>
</reference>
<gene>
    <name evidence="2" type="ORF">BKA67DRAFT_656973</name>
</gene>
<sequence length="593" mass="67781">MSNRDDPYSASAIDGLKPGPQARSLSSFSKQDGCTERSKGWHTVDRQWSAVAVEEDGELDDSSAGDHFSNLQTTSCTSSIATGVGFIDFTHAPPLPSGRSSAHIKHIAVNMDKLYAAYSERHAAADRPGSLSSGVNREVRGRQHSATKPRSSAVALSTGFDQDQASVDSENSSIDNDSVYERRHIFSMSENRDYSIRRLVSLTDLEEEASDLDVTSESDPDTDEGGSTGTIELSLFRRRFRRLQEQRSAQRSAWTQVDNQRAVLFDIRQRRTQANSDLRMAIQKLLPQNPQLDQLFKEAQRSDLNLQAEEATLYELIDDYHEGELQVELEEHQFFTNQSIPRSPSVASLRGIEGVRSRLVHPLFERFENALMELRNQIEWQNYVKSKKQLLESMLPKDLTEDDSHFLRDYELYERKAQDDVNHWFATSTRLEQECRLKQVIPEASPFQQEGYWRNPTPPDEIFLEQPEPPEYSQKPGPKSLAHPLYPYLLSNPKHLLQDPIPRTAKESLRMAASLPSAVKQKDKFVEEAKKEFGIEHLLAISENESKEDYINRWLLQKLRLSPLEVEVLFGTFCTIFKGFDIDKWQHDVLSFW</sequence>
<accession>A0A9P8UN81</accession>
<dbReference type="OrthoDB" id="3553547at2759"/>
<evidence type="ECO:0000313" key="2">
    <source>
        <dbReference type="EMBL" id="KAH6655009.1"/>
    </source>
</evidence>